<proteinExistence type="predicted"/>
<comment type="caution">
    <text evidence="2">The sequence shown here is derived from an EMBL/GenBank/DDBJ whole genome shotgun (WGS) entry which is preliminary data.</text>
</comment>
<keyword evidence="1" id="KW-0812">Transmembrane</keyword>
<dbReference type="Proteomes" id="UP000309138">
    <property type="component" value="Unassembled WGS sequence"/>
</dbReference>
<name>A0A4U1L3Q1_9SPHN</name>
<organism evidence="2 3">
    <name type="scientific">Sphingomonas baiyangensis</name>
    <dbReference type="NCBI Taxonomy" id="2572576"/>
    <lineage>
        <taxon>Bacteria</taxon>
        <taxon>Pseudomonadati</taxon>
        <taxon>Pseudomonadota</taxon>
        <taxon>Alphaproteobacteria</taxon>
        <taxon>Sphingomonadales</taxon>
        <taxon>Sphingomonadaceae</taxon>
        <taxon>Sphingomonas</taxon>
    </lineage>
</organism>
<dbReference type="AlphaFoldDB" id="A0A4U1L3Q1"/>
<keyword evidence="1" id="KW-0472">Membrane</keyword>
<evidence type="ECO:0000313" key="2">
    <source>
        <dbReference type="EMBL" id="TKD51114.1"/>
    </source>
</evidence>
<evidence type="ECO:0008006" key="4">
    <source>
        <dbReference type="Google" id="ProtNLM"/>
    </source>
</evidence>
<protein>
    <recommendedName>
        <fullName evidence="4">DUF2975 domain-containing protein</fullName>
    </recommendedName>
</protein>
<dbReference type="EMBL" id="SWKR01000002">
    <property type="protein sequence ID" value="TKD51114.1"/>
    <property type="molecule type" value="Genomic_DNA"/>
</dbReference>
<accession>A0A4U1L3Q1</accession>
<gene>
    <name evidence="2" type="ORF">FBR43_10345</name>
</gene>
<evidence type="ECO:0000313" key="3">
    <source>
        <dbReference type="Proteomes" id="UP000309138"/>
    </source>
</evidence>
<feature type="transmembrane region" description="Helical" evidence="1">
    <location>
        <begin position="64"/>
        <end position="88"/>
    </location>
</feature>
<feature type="transmembrane region" description="Helical" evidence="1">
    <location>
        <begin position="146"/>
        <end position="174"/>
    </location>
</feature>
<keyword evidence="1" id="KW-1133">Transmembrane helix</keyword>
<reference evidence="2 3" key="1">
    <citation type="submission" date="2019-04" db="EMBL/GenBank/DDBJ databases">
        <authorList>
            <person name="Yang Y."/>
            <person name="Wei D."/>
        </authorList>
    </citation>
    <scope>NUCLEOTIDE SEQUENCE [LARGE SCALE GENOMIC DNA]</scope>
    <source>
        <strain evidence="2 3">L-1-4w-11</strain>
    </source>
</reference>
<evidence type="ECO:0000256" key="1">
    <source>
        <dbReference type="SAM" id="Phobius"/>
    </source>
</evidence>
<keyword evidence="3" id="KW-1185">Reference proteome</keyword>
<sequence length="188" mass="19115">MAALWALAAAPQALVPGWTLACSDAGGCRQAADVATLLPEGQRSALAGDPAAATRLAAHVARPAVHLGLATLTLLEEGLLVFLFVAVGRTLRRLGAGGDGGGDGALARALPWLRRGAFAALLWSLAQPLTDSARSILLYSGTPGGAAWYIGIDLTIAGPALLLAIAAYAIAWALEAGVRAERDLADFV</sequence>